<evidence type="ECO:0000256" key="4">
    <source>
        <dbReference type="ARBA" id="ARBA00022692"/>
    </source>
</evidence>
<feature type="transmembrane region" description="Helical" evidence="7">
    <location>
        <begin position="66"/>
        <end position="84"/>
    </location>
</feature>
<dbReference type="AlphaFoldDB" id="A0A1X6Z9G5"/>
<dbReference type="Proteomes" id="UP000193963">
    <property type="component" value="Unassembled WGS sequence"/>
</dbReference>
<evidence type="ECO:0000256" key="3">
    <source>
        <dbReference type="ARBA" id="ARBA00022475"/>
    </source>
</evidence>
<reference evidence="9 10" key="1">
    <citation type="submission" date="2017-03" db="EMBL/GenBank/DDBJ databases">
        <authorList>
            <person name="Afonso C.L."/>
            <person name="Miller P.J."/>
            <person name="Scott M.A."/>
            <person name="Spackman E."/>
            <person name="Goraichik I."/>
            <person name="Dimitrov K.M."/>
            <person name="Suarez D.L."/>
            <person name="Swayne D.E."/>
        </authorList>
    </citation>
    <scope>NUCLEOTIDE SEQUENCE [LARGE SCALE GENOMIC DNA]</scope>
    <source>
        <strain evidence="9 10">CECT 7751</strain>
    </source>
</reference>
<dbReference type="PANTHER" id="PTHR30506">
    <property type="entry name" value="INNER MEMBRANE PROTEIN"/>
    <property type="match status" value="1"/>
</dbReference>
<feature type="transmembrane region" description="Helical" evidence="7">
    <location>
        <begin position="33"/>
        <end position="54"/>
    </location>
</feature>
<feature type="transmembrane region" description="Helical" evidence="7">
    <location>
        <begin position="151"/>
        <end position="169"/>
    </location>
</feature>
<keyword evidence="10" id="KW-1185">Reference proteome</keyword>
<comment type="subcellular location">
    <subcellularLocation>
        <location evidence="1">Cell membrane</location>
        <topology evidence="1">Multi-pass membrane protein</topology>
    </subcellularLocation>
</comment>
<protein>
    <recommendedName>
        <fullName evidence="8">Glycine transporter domain-containing protein</fullName>
    </recommendedName>
</protein>
<dbReference type="EMBL" id="FWFN01000004">
    <property type="protein sequence ID" value="SLN44853.1"/>
    <property type="molecule type" value="Genomic_DNA"/>
</dbReference>
<evidence type="ECO:0000256" key="1">
    <source>
        <dbReference type="ARBA" id="ARBA00004651"/>
    </source>
</evidence>
<dbReference type="Pfam" id="PF03458">
    <property type="entry name" value="Gly_transporter"/>
    <property type="match status" value="2"/>
</dbReference>
<keyword evidence="5 7" id="KW-1133">Transmembrane helix</keyword>
<feature type="domain" description="Glycine transporter" evidence="8">
    <location>
        <begin position="93"/>
        <end position="166"/>
    </location>
</feature>
<keyword evidence="6 7" id="KW-0472">Membrane</keyword>
<keyword evidence="3" id="KW-1003">Cell membrane</keyword>
<keyword evidence="4 7" id="KW-0812">Transmembrane</keyword>
<evidence type="ECO:0000313" key="10">
    <source>
        <dbReference type="Proteomes" id="UP000193963"/>
    </source>
</evidence>
<evidence type="ECO:0000256" key="5">
    <source>
        <dbReference type="ARBA" id="ARBA00022989"/>
    </source>
</evidence>
<evidence type="ECO:0000259" key="8">
    <source>
        <dbReference type="Pfam" id="PF03458"/>
    </source>
</evidence>
<dbReference type="GO" id="GO:0005886">
    <property type="term" value="C:plasma membrane"/>
    <property type="evidence" value="ECO:0007669"/>
    <property type="project" value="UniProtKB-SubCell"/>
</dbReference>
<comment type="similarity">
    <text evidence="2">Belongs to the UPF0126 family.</text>
</comment>
<sequence length="210" mass="21981">MIDHPLLFAADALATLVFATTGALVASRKELDVFGFMWFAAITGVGGGTLRDLLLDVPVFWIENPFPLALCLGIAVVLHFTAHLVQSRMVLILWLDCFGLGFAAIAGTLKALDQGVAGLVAVIMGVFSGTVGGILRDTLGQEPSIILRREIYVTAAALGASATVLIAAAGESRLAAAATGFALVFALRGAALLRNLTLPGFRSRKGRDYP</sequence>
<dbReference type="PANTHER" id="PTHR30506:SF3">
    <property type="entry name" value="UPF0126 INNER MEMBRANE PROTEIN YADS-RELATED"/>
    <property type="match status" value="1"/>
</dbReference>
<gene>
    <name evidence="9" type="ORF">PSM7751_02060</name>
</gene>
<evidence type="ECO:0000256" key="2">
    <source>
        <dbReference type="ARBA" id="ARBA00008193"/>
    </source>
</evidence>
<feature type="transmembrane region" description="Helical" evidence="7">
    <location>
        <begin position="91"/>
        <end position="109"/>
    </location>
</feature>
<dbReference type="InterPro" id="IPR005115">
    <property type="entry name" value="Gly_transporter"/>
</dbReference>
<name>A0A1X6Z9G5_9RHOB</name>
<dbReference type="RefSeq" id="WP_085888094.1">
    <property type="nucleotide sequence ID" value="NZ_FWFN01000004.1"/>
</dbReference>
<feature type="transmembrane region" description="Helical" evidence="7">
    <location>
        <begin position="6"/>
        <end position="26"/>
    </location>
</feature>
<feature type="transmembrane region" description="Helical" evidence="7">
    <location>
        <begin position="115"/>
        <end position="139"/>
    </location>
</feature>
<feature type="transmembrane region" description="Helical" evidence="7">
    <location>
        <begin position="175"/>
        <end position="197"/>
    </location>
</feature>
<organism evidence="9 10">
    <name type="scientific">Pseudooceanicola marinus</name>
    <dbReference type="NCBI Taxonomy" id="396013"/>
    <lineage>
        <taxon>Bacteria</taxon>
        <taxon>Pseudomonadati</taxon>
        <taxon>Pseudomonadota</taxon>
        <taxon>Alphaproteobacteria</taxon>
        <taxon>Rhodobacterales</taxon>
        <taxon>Paracoccaceae</taxon>
        <taxon>Pseudooceanicola</taxon>
    </lineage>
</organism>
<dbReference type="OrthoDB" id="9791874at2"/>
<evidence type="ECO:0000313" key="9">
    <source>
        <dbReference type="EMBL" id="SLN44853.1"/>
    </source>
</evidence>
<evidence type="ECO:0000256" key="6">
    <source>
        <dbReference type="ARBA" id="ARBA00023136"/>
    </source>
</evidence>
<accession>A0A1X6Z9G5</accession>
<feature type="domain" description="Glycine transporter" evidence="8">
    <location>
        <begin position="9"/>
        <end position="81"/>
    </location>
</feature>
<proteinExistence type="inferred from homology"/>
<evidence type="ECO:0000256" key="7">
    <source>
        <dbReference type="SAM" id="Phobius"/>
    </source>
</evidence>